<comment type="caution">
    <text evidence="2">The sequence shown here is derived from an EMBL/GenBank/DDBJ whole genome shotgun (WGS) entry which is preliminary data.</text>
</comment>
<proteinExistence type="predicted"/>
<gene>
    <name evidence="2" type="ORF">JK358_00610</name>
</gene>
<evidence type="ECO:0000313" key="3">
    <source>
        <dbReference type="Proteomes" id="UP000602198"/>
    </source>
</evidence>
<protein>
    <submittedName>
        <fullName evidence="2">Uncharacterized protein</fullName>
    </submittedName>
</protein>
<evidence type="ECO:0000313" key="2">
    <source>
        <dbReference type="EMBL" id="MBL1072890.1"/>
    </source>
</evidence>
<evidence type="ECO:0000256" key="1">
    <source>
        <dbReference type="SAM" id="MobiDB-lite"/>
    </source>
</evidence>
<accession>A0ABS1LXL8</accession>
<feature type="compositionally biased region" description="Basic and acidic residues" evidence="1">
    <location>
        <begin position="1"/>
        <end position="19"/>
    </location>
</feature>
<dbReference type="Proteomes" id="UP000602198">
    <property type="component" value="Unassembled WGS sequence"/>
</dbReference>
<reference evidence="2 3" key="1">
    <citation type="submission" date="2021-01" db="EMBL/GenBank/DDBJ databases">
        <title>WGS of actinomycetes isolated from Thailand.</title>
        <authorList>
            <person name="Thawai C."/>
        </authorList>
    </citation>
    <scope>NUCLEOTIDE SEQUENCE [LARGE SCALE GENOMIC DNA]</scope>
    <source>
        <strain evidence="2 3">LPG 2</strain>
    </source>
</reference>
<name>A0ABS1LXL8_9NOCA</name>
<dbReference type="EMBL" id="JAERRJ010000001">
    <property type="protein sequence ID" value="MBL1072890.1"/>
    <property type="molecule type" value="Genomic_DNA"/>
</dbReference>
<feature type="compositionally biased region" description="Basic and acidic residues" evidence="1">
    <location>
        <begin position="26"/>
        <end position="40"/>
    </location>
</feature>
<organism evidence="2 3">
    <name type="scientific">Nocardia acididurans</name>
    <dbReference type="NCBI Taxonomy" id="2802282"/>
    <lineage>
        <taxon>Bacteria</taxon>
        <taxon>Bacillati</taxon>
        <taxon>Actinomycetota</taxon>
        <taxon>Actinomycetes</taxon>
        <taxon>Mycobacteriales</taxon>
        <taxon>Nocardiaceae</taxon>
        <taxon>Nocardia</taxon>
    </lineage>
</organism>
<sequence>MGPDRARVDRVGPDRDRPDPALPDMGRAEPELRAEPRVPQDRVPPVVPHGRAGRVPLPVKQAQVPQAVP</sequence>
<keyword evidence="3" id="KW-1185">Reference proteome</keyword>
<feature type="region of interest" description="Disordered" evidence="1">
    <location>
        <begin position="1"/>
        <end position="69"/>
    </location>
</feature>
<dbReference type="RefSeq" id="WP_201942073.1">
    <property type="nucleotide sequence ID" value="NZ_JAERRJ010000001.1"/>
</dbReference>